<accession>A0A2X1RMJ0</accession>
<protein>
    <submittedName>
        <fullName evidence="1">C32 tRNA thiolase</fullName>
    </submittedName>
</protein>
<dbReference type="EMBL" id="UASK01000003">
    <property type="protein sequence ID" value="SPX40807.1"/>
    <property type="molecule type" value="Genomic_DNA"/>
</dbReference>
<evidence type="ECO:0000313" key="1">
    <source>
        <dbReference type="EMBL" id="SPX40807.1"/>
    </source>
</evidence>
<dbReference type="Proteomes" id="UP000249936">
    <property type="component" value="Unassembled WGS sequence"/>
</dbReference>
<sequence length="84" mass="9841">MLNTWDRQYPGRLETMFSAMQNITLSHMSDPKLFDFKGIKHGQMINGIEGDTAFDEEQITPMQFEDEDQTDFSNNEMINFKEVN</sequence>
<gene>
    <name evidence="1" type="primary">ttcA_1</name>
    <name evidence="1" type="ORF">NCTC11872_00383</name>
</gene>
<name>A0A2X1RMJ0_HAEIF</name>
<reference evidence="1 2" key="1">
    <citation type="submission" date="2018-06" db="EMBL/GenBank/DDBJ databases">
        <authorList>
            <consortium name="Pathogen Informatics"/>
            <person name="Doyle S."/>
        </authorList>
    </citation>
    <scope>NUCLEOTIDE SEQUENCE [LARGE SCALE GENOMIC DNA]</scope>
    <source>
        <strain evidence="1 2">NCTC11872</strain>
    </source>
</reference>
<evidence type="ECO:0000313" key="2">
    <source>
        <dbReference type="Proteomes" id="UP000249936"/>
    </source>
</evidence>
<dbReference type="AlphaFoldDB" id="A0A2X1RMJ0"/>
<proteinExistence type="predicted"/>
<organism evidence="1 2">
    <name type="scientific">Haemophilus influenzae</name>
    <dbReference type="NCBI Taxonomy" id="727"/>
    <lineage>
        <taxon>Bacteria</taxon>
        <taxon>Pseudomonadati</taxon>
        <taxon>Pseudomonadota</taxon>
        <taxon>Gammaproteobacteria</taxon>
        <taxon>Pasteurellales</taxon>
        <taxon>Pasteurellaceae</taxon>
        <taxon>Haemophilus</taxon>
    </lineage>
</organism>